<evidence type="ECO:0000313" key="2">
    <source>
        <dbReference type="Proteomes" id="UP001501410"/>
    </source>
</evidence>
<protein>
    <submittedName>
        <fullName evidence="1">Uncharacterized protein</fullName>
    </submittedName>
</protein>
<gene>
    <name evidence="1" type="ORF">GCM10023092_16080</name>
</gene>
<keyword evidence="2" id="KW-1185">Reference proteome</keyword>
<organism evidence="1 2">
    <name type="scientific">Rurimicrobium arvi</name>
    <dbReference type="NCBI Taxonomy" id="2049916"/>
    <lineage>
        <taxon>Bacteria</taxon>
        <taxon>Pseudomonadati</taxon>
        <taxon>Bacteroidota</taxon>
        <taxon>Chitinophagia</taxon>
        <taxon>Chitinophagales</taxon>
        <taxon>Chitinophagaceae</taxon>
        <taxon>Rurimicrobium</taxon>
    </lineage>
</organism>
<reference evidence="2" key="1">
    <citation type="journal article" date="2019" name="Int. J. Syst. Evol. Microbiol.">
        <title>The Global Catalogue of Microorganisms (GCM) 10K type strain sequencing project: providing services to taxonomists for standard genome sequencing and annotation.</title>
        <authorList>
            <consortium name="The Broad Institute Genomics Platform"/>
            <consortium name="The Broad Institute Genome Sequencing Center for Infectious Disease"/>
            <person name="Wu L."/>
            <person name="Ma J."/>
        </authorList>
    </citation>
    <scope>NUCLEOTIDE SEQUENCE [LARGE SCALE GENOMIC DNA]</scope>
    <source>
        <strain evidence="2">JCM 31921</strain>
    </source>
</reference>
<accession>A0ABP8MTU6</accession>
<proteinExistence type="predicted"/>
<dbReference type="EMBL" id="BAABEZ010000022">
    <property type="protein sequence ID" value="GAA4454283.1"/>
    <property type="molecule type" value="Genomic_DNA"/>
</dbReference>
<dbReference type="Proteomes" id="UP001501410">
    <property type="component" value="Unassembled WGS sequence"/>
</dbReference>
<evidence type="ECO:0000313" key="1">
    <source>
        <dbReference type="EMBL" id="GAA4454283.1"/>
    </source>
</evidence>
<name>A0ABP8MTU6_9BACT</name>
<comment type="caution">
    <text evidence="1">The sequence shown here is derived from an EMBL/GenBank/DDBJ whole genome shotgun (WGS) entry which is preliminary data.</text>
</comment>
<sequence length="84" mass="9476">MKLIDIKDRFYMDTGAPNPLALFVGSKVVVSFWGSLNDDNEQENSDTVVITFTGCIKSSFGLPNNETLHGHPYYKFGLRSYGFY</sequence>